<evidence type="ECO:0000259" key="2">
    <source>
        <dbReference type="Pfam" id="PF00892"/>
    </source>
</evidence>
<feature type="transmembrane region" description="Helical" evidence="1">
    <location>
        <begin position="187"/>
        <end position="212"/>
    </location>
</feature>
<protein>
    <recommendedName>
        <fullName evidence="2">EamA domain-containing protein</fullName>
    </recommendedName>
</protein>
<keyword evidence="1" id="KW-0472">Membrane</keyword>
<dbReference type="OrthoDB" id="5243804at2"/>
<evidence type="ECO:0000313" key="4">
    <source>
        <dbReference type="Proteomes" id="UP000006833"/>
    </source>
</evidence>
<feature type="transmembrane region" description="Helical" evidence="1">
    <location>
        <begin position="252"/>
        <end position="273"/>
    </location>
</feature>
<accession>A8LJ62</accession>
<keyword evidence="1" id="KW-0812">Transmembrane</keyword>
<dbReference type="Pfam" id="PF00892">
    <property type="entry name" value="EamA"/>
    <property type="match status" value="1"/>
</dbReference>
<feature type="transmembrane region" description="Helical" evidence="1">
    <location>
        <begin position="282"/>
        <end position="298"/>
    </location>
</feature>
<dbReference type="InterPro" id="IPR037185">
    <property type="entry name" value="EmrE-like"/>
</dbReference>
<gene>
    <name evidence="3" type="ordered locus">Dshi_2824</name>
</gene>
<sequence length="299" mass="31626">MALWIPVTIFAAFAQNLRFMLQRHLKVTGLSTGGATFSRFLFSAPLVAVIALGYGAVRGLEFPALGPRFWVAATLGGTAQIFATMCVVALFAHRSFAIGITFKKTEVMLTALIGFVVLGEAVSLGAALAIAIGFVGVVILSDPPEAVGDWRRLFNRGAALGLASGALFGVSAIGYRAASLEIASDDVFQRASVTLMCVTAFQTALMAGYLAWRERGEITRVVASWRVSTLVGLSSLAGSLAWFTAFTLQNAAYVKALGQVELVFSFLATTFVFREKTTGREVLGVAAIVASVLVLVLTL</sequence>
<dbReference type="KEGG" id="dsh:Dshi_2824"/>
<name>A8LJ62_DINSH</name>
<feature type="transmembrane region" description="Helical" evidence="1">
    <location>
        <begin position="38"/>
        <end position="57"/>
    </location>
</feature>
<dbReference type="STRING" id="398580.Dshi_2824"/>
<reference evidence="4" key="1">
    <citation type="journal article" date="2010" name="ISME J.">
        <title>The complete genome sequence of the algal symbiont Dinoroseobacter shibae: a hitchhiker's guide to life in the sea.</title>
        <authorList>
            <person name="Wagner-Dobler I."/>
            <person name="Ballhausen B."/>
            <person name="Berger M."/>
            <person name="Brinkhoff T."/>
            <person name="Buchholz I."/>
            <person name="Bunk B."/>
            <person name="Cypionka H."/>
            <person name="Daniel R."/>
            <person name="Drepper T."/>
            <person name="Gerdts G."/>
            <person name="Hahnke S."/>
            <person name="Han C."/>
            <person name="Jahn D."/>
            <person name="Kalhoefer D."/>
            <person name="Kiss H."/>
            <person name="Klenk H.P."/>
            <person name="Kyrpides N."/>
            <person name="Liebl W."/>
            <person name="Liesegang H."/>
            <person name="Meincke L."/>
            <person name="Pati A."/>
            <person name="Petersen J."/>
            <person name="Piekarski T."/>
            <person name="Pommerenke C."/>
            <person name="Pradella S."/>
            <person name="Pukall R."/>
            <person name="Rabus R."/>
            <person name="Stackebrandt E."/>
            <person name="Thole S."/>
            <person name="Thompson L."/>
            <person name="Tielen P."/>
            <person name="Tomasch J."/>
            <person name="von Jan M."/>
            <person name="Wanphrut N."/>
            <person name="Wichels A."/>
            <person name="Zech H."/>
            <person name="Simon M."/>
        </authorList>
    </citation>
    <scope>NUCLEOTIDE SEQUENCE [LARGE SCALE GENOMIC DNA]</scope>
    <source>
        <strain evidence="4">DSM 16493 / NCIMB 14021 / DFL 12</strain>
    </source>
</reference>
<feature type="transmembrane region" description="Helical" evidence="1">
    <location>
        <begin position="112"/>
        <end position="141"/>
    </location>
</feature>
<keyword evidence="4" id="KW-1185">Reference proteome</keyword>
<dbReference type="InterPro" id="IPR000620">
    <property type="entry name" value="EamA_dom"/>
</dbReference>
<dbReference type="RefSeq" id="WP_012179485.1">
    <property type="nucleotide sequence ID" value="NC_009952.1"/>
</dbReference>
<feature type="transmembrane region" description="Helical" evidence="1">
    <location>
        <begin position="224"/>
        <end position="246"/>
    </location>
</feature>
<feature type="transmembrane region" description="Helical" evidence="1">
    <location>
        <begin position="69"/>
        <end position="92"/>
    </location>
</feature>
<evidence type="ECO:0000256" key="1">
    <source>
        <dbReference type="SAM" id="Phobius"/>
    </source>
</evidence>
<dbReference type="SUPFAM" id="SSF103481">
    <property type="entry name" value="Multidrug resistance efflux transporter EmrE"/>
    <property type="match status" value="2"/>
</dbReference>
<proteinExistence type="predicted"/>
<dbReference type="EMBL" id="CP000830">
    <property type="protein sequence ID" value="ABV94557.1"/>
    <property type="molecule type" value="Genomic_DNA"/>
</dbReference>
<feature type="transmembrane region" description="Helical" evidence="1">
    <location>
        <begin position="153"/>
        <end position="175"/>
    </location>
</feature>
<dbReference type="GO" id="GO:0016020">
    <property type="term" value="C:membrane"/>
    <property type="evidence" value="ECO:0007669"/>
    <property type="project" value="InterPro"/>
</dbReference>
<dbReference type="AlphaFoldDB" id="A8LJ62"/>
<dbReference type="eggNOG" id="COG0697">
    <property type="taxonomic scope" value="Bacteria"/>
</dbReference>
<dbReference type="Proteomes" id="UP000006833">
    <property type="component" value="Chromosome"/>
</dbReference>
<keyword evidence="1" id="KW-1133">Transmembrane helix</keyword>
<feature type="domain" description="EamA" evidence="2">
    <location>
        <begin position="157"/>
        <end position="296"/>
    </location>
</feature>
<dbReference type="HOGENOM" id="CLU_069810_0_0_5"/>
<organism evidence="3 4">
    <name type="scientific">Dinoroseobacter shibae (strain DSM 16493 / NCIMB 14021 / DFL 12)</name>
    <dbReference type="NCBI Taxonomy" id="398580"/>
    <lineage>
        <taxon>Bacteria</taxon>
        <taxon>Pseudomonadati</taxon>
        <taxon>Pseudomonadota</taxon>
        <taxon>Alphaproteobacteria</taxon>
        <taxon>Rhodobacterales</taxon>
        <taxon>Roseobacteraceae</taxon>
        <taxon>Dinoroseobacter</taxon>
    </lineage>
</organism>
<evidence type="ECO:0000313" key="3">
    <source>
        <dbReference type="EMBL" id="ABV94557.1"/>
    </source>
</evidence>